<reference evidence="3 4" key="1">
    <citation type="submission" date="2023-12" db="EMBL/GenBank/DDBJ databases">
        <title>Streptomyces sp. V4-01.</title>
        <authorList>
            <person name="Somphong A."/>
            <person name="Phongsopitanun W."/>
        </authorList>
    </citation>
    <scope>NUCLEOTIDE SEQUENCE [LARGE SCALE GENOMIC DNA]</scope>
    <source>
        <strain evidence="3 4">V4-01</strain>
    </source>
</reference>
<feature type="signal peptide" evidence="2">
    <location>
        <begin position="1"/>
        <end position="19"/>
    </location>
</feature>
<evidence type="ECO:0000313" key="4">
    <source>
        <dbReference type="Proteomes" id="UP001344658"/>
    </source>
</evidence>
<evidence type="ECO:0000256" key="2">
    <source>
        <dbReference type="SAM" id="SignalP"/>
    </source>
</evidence>
<sequence length="146" mass="14313">MRIRLTAAALTAASVLALADCSSGADESATDRTGSPPRPSASTAAPGADPSGATPGADRSAAGKALGMPPAPAGASKAGLYAALEKIRPGLTHDDAATTDDIRNQCQNINTGGRDLGRSAAARFGVTAAEGDRIVAALKSSGVCKP</sequence>
<keyword evidence="2" id="KW-0732">Signal</keyword>
<evidence type="ECO:0000313" key="3">
    <source>
        <dbReference type="EMBL" id="MEE4540417.1"/>
    </source>
</evidence>
<proteinExistence type="predicted"/>
<name>A0ABU7P564_9ACTN</name>
<keyword evidence="4" id="KW-1185">Reference proteome</keyword>
<evidence type="ECO:0008006" key="5">
    <source>
        <dbReference type="Google" id="ProtNLM"/>
    </source>
</evidence>
<gene>
    <name evidence="3" type="ORF">V2S66_00350</name>
</gene>
<feature type="compositionally biased region" description="Low complexity" evidence="1">
    <location>
        <begin position="32"/>
        <end position="48"/>
    </location>
</feature>
<dbReference type="EMBL" id="JAZEWV010000001">
    <property type="protein sequence ID" value="MEE4540417.1"/>
    <property type="molecule type" value="Genomic_DNA"/>
</dbReference>
<feature type="chain" id="PRO_5045452132" description="Lipoprotein" evidence="2">
    <location>
        <begin position="20"/>
        <end position="146"/>
    </location>
</feature>
<comment type="caution">
    <text evidence="3">The sequence shown here is derived from an EMBL/GenBank/DDBJ whole genome shotgun (WGS) entry which is preliminary data.</text>
</comment>
<feature type="region of interest" description="Disordered" evidence="1">
    <location>
        <begin position="25"/>
        <end position="75"/>
    </location>
</feature>
<evidence type="ECO:0000256" key="1">
    <source>
        <dbReference type="SAM" id="MobiDB-lite"/>
    </source>
</evidence>
<dbReference type="RefSeq" id="WP_330792109.1">
    <property type="nucleotide sequence ID" value="NZ_JAZEWV010000001.1"/>
</dbReference>
<protein>
    <recommendedName>
        <fullName evidence="5">Lipoprotein</fullName>
    </recommendedName>
</protein>
<accession>A0ABU7P564</accession>
<organism evidence="3 4">
    <name type="scientific">Actinacidiphila polyblastidii</name>
    <dbReference type="NCBI Taxonomy" id="3110430"/>
    <lineage>
        <taxon>Bacteria</taxon>
        <taxon>Bacillati</taxon>
        <taxon>Actinomycetota</taxon>
        <taxon>Actinomycetes</taxon>
        <taxon>Kitasatosporales</taxon>
        <taxon>Streptomycetaceae</taxon>
        <taxon>Actinacidiphila</taxon>
    </lineage>
</organism>
<dbReference type="Proteomes" id="UP001344658">
    <property type="component" value="Unassembled WGS sequence"/>
</dbReference>